<dbReference type="InParanoid" id="A2FNE4"/>
<protein>
    <submittedName>
        <fullName evidence="5">Surface antigen BspA-like</fullName>
    </submittedName>
</protein>
<keyword evidence="4" id="KW-0812">Transmembrane</keyword>
<dbReference type="Gene3D" id="3.80.10.10">
    <property type="entry name" value="Ribonuclease Inhibitor"/>
    <property type="match status" value="2"/>
</dbReference>
<evidence type="ECO:0000256" key="2">
    <source>
        <dbReference type="ARBA" id="ARBA00022737"/>
    </source>
</evidence>
<dbReference type="InterPro" id="IPR026906">
    <property type="entry name" value="LRR_5"/>
</dbReference>
<dbReference type="PANTHER" id="PTHR24366">
    <property type="entry name" value="IG(IMMUNOGLOBULIN) AND LRR(LEUCINE RICH REPEAT) DOMAINS"/>
    <property type="match status" value="1"/>
</dbReference>
<reference evidence="5" key="1">
    <citation type="submission" date="2006-10" db="EMBL/GenBank/DDBJ databases">
        <authorList>
            <person name="Amadeo P."/>
            <person name="Zhao Q."/>
            <person name="Wortman J."/>
            <person name="Fraser-Liggett C."/>
            <person name="Carlton J."/>
        </authorList>
    </citation>
    <scope>NUCLEOTIDE SEQUENCE</scope>
    <source>
        <strain evidence="5">G3</strain>
    </source>
</reference>
<proteinExistence type="predicted"/>
<dbReference type="EMBL" id="DS113904">
    <property type="protein sequence ID" value="EAX93580.1"/>
    <property type="molecule type" value="Genomic_DNA"/>
</dbReference>
<keyword evidence="1" id="KW-0433">Leucine-rich repeat</keyword>
<keyword evidence="4" id="KW-0472">Membrane</keyword>
<evidence type="ECO:0000256" key="4">
    <source>
        <dbReference type="SAM" id="Phobius"/>
    </source>
</evidence>
<dbReference type="VEuPathDB" id="TrichDB:TVAG_382250"/>
<keyword evidence="6" id="KW-1185">Reference proteome</keyword>
<dbReference type="KEGG" id="tva:4751300"/>
<organism evidence="5 6">
    <name type="scientific">Trichomonas vaginalis (strain ATCC PRA-98 / G3)</name>
    <dbReference type="NCBI Taxonomy" id="412133"/>
    <lineage>
        <taxon>Eukaryota</taxon>
        <taxon>Metamonada</taxon>
        <taxon>Parabasalia</taxon>
        <taxon>Trichomonadida</taxon>
        <taxon>Trichomonadidae</taxon>
        <taxon>Trichomonas</taxon>
    </lineage>
</organism>
<keyword evidence="2" id="KW-0677">Repeat</keyword>
<dbReference type="PANTHER" id="PTHR24366:SF96">
    <property type="entry name" value="LEUCINE RICH REPEAT CONTAINING 53"/>
    <property type="match status" value="1"/>
</dbReference>
<evidence type="ECO:0000313" key="6">
    <source>
        <dbReference type="Proteomes" id="UP000001542"/>
    </source>
</evidence>
<feature type="transmembrane region" description="Helical" evidence="4">
    <location>
        <begin position="487"/>
        <end position="509"/>
    </location>
</feature>
<dbReference type="Proteomes" id="UP000001542">
    <property type="component" value="Unassembled WGS sequence"/>
</dbReference>
<feature type="region of interest" description="Disordered" evidence="3">
    <location>
        <begin position="538"/>
        <end position="567"/>
    </location>
</feature>
<sequence>MILNILSTDVSISSLKDKCFKNVDTVNLYLVSDTSTSINSDMFINSKIKVFNAELTKINKIWSGAFTNCSSLKSILLPKGVDFNFTEILINCKNIETFKALLTYVTSPEDINNASVVISSKQFKLSELNCLKYKDIVNISIVFCNEATIPRNSFKELNKLRRFDLSQSKISSIGTGAFTNINSIFELMLPKSRITILEDAFKNVTIKQLKVTSNLALNKGAFNNCTINEIYIDEGVTDFNVGPFNKCGDNLTINVNVNNTLFKWEQFLLKKIQRGLRKLRAESDQYELIYIPAASDVVLNISEYKIEPHALSYCQKYAIIANPKSMDSLIETCNSGGDSATVFLPSEVDSFDYRYFNCRSKVCSLNCKGTNDPPRTPYPTPIPTPVPINSENAMQKDSVEQVTPVLSVQDDGKTVQMTATLSELVTQSETDTETTEISITDTNSSLTTTYVIVYIRTLIDIVTMTYTNIWIEYNDVETRPGLSTGKVILLSTGCVVLVFLVVMMGLYLYRRTKDNVDNDSSTSFTEMEKDIGHVIDPQKDDFDIESDPENNLDETTRDNPLTITNDSDDMKYDSYSYDTDKKSNNNLMNFEI</sequence>
<dbReference type="RefSeq" id="XP_001306510.1">
    <property type="nucleotide sequence ID" value="XM_001306509.1"/>
</dbReference>
<evidence type="ECO:0000256" key="3">
    <source>
        <dbReference type="SAM" id="MobiDB-lite"/>
    </source>
</evidence>
<evidence type="ECO:0000256" key="1">
    <source>
        <dbReference type="ARBA" id="ARBA00022614"/>
    </source>
</evidence>
<dbReference type="SUPFAM" id="SSF52058">
    <property type="entry name" value="L domain-like"/>
    <property type="match status" value="1"/>
</dbReference>
<dbReference type="OrthoDB" id="2013775at2759"/>
<dbReference type="Pfam" id="PF13306">
    <property type="entry name" value="LRR_5"/>
    <property type="match status" value="3"/>
</dbReference>
<evidence type="ECO:0000313" key="5">
    <source>
        <dbReference type="EMBL" id="EAX93580.1"/>
    </source>
</evidence>
<dbReference type="InterPro" id="IPR032675">
    <property type="entry name" value="LRR_dom_sf"/>
</dbReference>
<reference evidence="5" key="2">
    <citation type="journal article" date="2007" name="Science">
        <title>Draft genome sequence of the sexually transmitted pathogen Trichomonas vaginalis.</title>
        <authorList>
            <person name="Carlton J.M."/>
            <person name="Hirt R.P."/>
            <person name="Silva J.C."/>
            <person name="Delcher A.L."/>
            <person name="Schatz M."/>
            <person name="Zhao Q."/>
            <person name="Wortman J.R."/>
            <person name="Bidwell S.L."/>
            <person name="Alsmark U.C.M."/>
            <person name="Besteiro S."/>
            <person name="Sicheritz-Ponten T."/>
            <person name="Noel C.J."/>
            <person name="Dacks J.B."/>
            <person name="Foster P.G."/>
            <person name="Simillion C."/>
            <person name="Van de Peer Y."/>
            <person name="Miranda-Saavedra D."/>
            <person name="Barton G.J."/>
            <person name="Westrop G.D."/>
            <person name="Mueller S."/>
            <person name="Dessi D."/>
            <person name="Fiori P.L."/>
            <person name="Ren Q."/>
            <person name="Paulsen I."/>
            <person name="Zhang H."/>
            <person name="Bastida-Corcuera F.D."/>
            <person name="Simoes-Barbosa A."/>
            <person name="Brown M.T."/>
            <person name="Hayes R.D."/>
            <person name="Mukherjee M."/>
            <person name="Okumura C.Y."/>
            <person name="Schneider R."/>
            <person name="Smith A.J."/>
            <person name="Vanacova S."/>
            <person name="Villalvazo M."/>
            <person name="Haas B.J."/>
            <person name="Pertea M."/>
            <person name="Feldblyum T.V."/>
            <person name="Utterback T.R."/>
            <person name="Shu C.L."/>
            <person name="Osoegawa K."/>
            <person name="de Jong P.J."/>
            <person name="Hrdy I."/>
            <person name="Horvathova L."/>
            <person name="Zubacova Z."/>
            <person name="Dolezal P."/>
            <person name="Malik S.B."/>
            <person name="Logsdon J.M. Jr."/>
            <person name="Henze K."/>
            <person name="Gupta A."/>
            <person name="Wang C.C."/>
            <person name="Dunne R.L."/>
            <person name="Upcroft J.A."/>
            <person name="Upcroft P."/>
            <person name="White O."/>
            <person name="Salzberg S.L."/>
            <person name="Tang P."/>
            <person name="Chiu C.-H."/>
            <person name="Lee Y.-S."/>
            <person name="Embley T.M."/>
            <person name="Coombs G.H."/>
            <person name="Mottram J.C."/>
            <person name="Tachezy J."/>
            <person name="Fraser-Liggett C.M."/>
            <person name="Johnson P.J."/>
        </authorList>
    </citation>
    <scope>NUCLEOTIDE SEQUENCE [LARGE SCALE GENOMIC DNA]</scope>
    <source>
        <strain evidence="5">G3</strain>
    </source>
</reference>
<accession>A2FNE4</accession>
<gene>
    <name evidence="5" type="ORF">TVAG_382250</name>
</gene>
<dbReference type="VEuPathDB" id="TrichDB:TVAGG3_0035420"/>
<dbReference type="AlphaFoldDB" id="A2FNE4"/>
<keyword evidence="4" id="KW-1133">Transmembrane helix</keyword>
<name>A2FNE4_TRIV3</name>
<feature type="compositionally biased region" description="Acidic residues" evidence="3">
    <location>
        <begin position="542"/>
        <end position="552"/>
    </location>
</feature>